<evidence type="ECO:0000256" key="7">
    <source>
        <dbReference type="ARBA" id="ARBA00022832"/>
    </source>
</evidence>
<dbReference type="Gene3D" id="1.20.140.10">
    <property type="entry name" value="Butyryl-CoA Dehydrogenase, subunit A, domain 3"/>
    <property type="match status" value="2"/>
</dbReference>
<keyword evidence="6" id="KW-0274">FAD</keyword>
<keyword evidence="5" id="KW-0285">Flavoprotein</keyword>
<evidence type="ECO:0000256" key="2">
    <source>
        <dbReference type="ARBA" id="ARBA00004275"/>
    </source>
</evidence>
<keyword evidence="15" id="KW-1185">Reference proteome</keyword>
<dbReference type="GO" id="GO:0003997">
    <property type="term" value="F:acyl-CoA oxidase activity"/>
    <property type="evidence" value="ECO:0007669"/>
    <property type="project" value="UniProtKB-EC"/>
</dbReference>
<dbReference type="EMBL" id="PDJH01000001">
    <property type="protein sequence ID" value="PFG37128.1"/>
    <property type="molecule type" value="Genomic_DNA"/>
</dbReference>
<reference evidence="14 15" key="1">
    <citation type="submission" date="2017-10" db="EMBL/GenBank/DDBJ databases">
        <title>Sequencing the genomes of 1000 actinobacteria strains.</title>
        <authorList>
            <person name="Klenk H.-P."/>
        </authorList>
    </citation>
    <scope>NUCLEOTIDE SEQUENCE [LARGE SCALE GENOMIC DNA]</scope>
    <source>
        <strain evidence="14 15">DSM 21574</strain>
    </source>
</reference>
<dbReference type="Gene3D" id="2.40.110.10">
    <property type="entry name" value="Butyryl-CoA Dehydrogenase, subunit A, domain 2"/>
    <property type="match status" value="1"/>
</dbReference>
<evidence type="ECO:0000256" key="10">
    <source>
        <dbReference type="ARBA" id="ARBA00023140"/>
    </source>
</evidence>
<dbReference type="FunFam" id="1.20.140.10:FF:000007">
    <property type="entry name" value="Acyl-coenzyme A oxidase"/>
    <property type="match status" value="1"/>
</dbReference>
<dbReference type="InterPro" id="IPR046373">
    <property type="entry name" value="Acyl-CoA_Oxase/DH_mid-dom_sf"/>
</dbReference>
<keyword evidence="10" id="KW-0576">Peroxisome</keyword>
<dbReference type="RefSeq" id="WP_098458217.1">
    <property type="nucleotide sequence ID" value="NZ_PDJH01000001.1"/>
</dbReference>
<dbReference type="GO" id="GO:0071949">
    <property type="term" value="F:FAD binding"/>
    <property type="evidence" value="ECO:0007669"/>
    <property type="project" value="InterPro"/>
</dbReference>
<gene>
    <name evidence="14" type="ORF">ATL41_1876</name>
</gene>
<evidence type="ECO:0000259" key="12">
    <source>
        <dbReference type="Pfam" id="PF02771"/>
    </source>
</evidence>
<dbReference type="InterPro" id="IPR013786">
    <property type="entry name" value="AcylCoA_DH/ox_N"/>
</dbReference>
<dbReference type="Pfam" id="PF22924">
    <property type="entry name" value="ACOX_C_alpha1"/>
    <property type="match status" value="1"/>
</dbReference>
<dbReference type="PIRSF" id="PIRSF000168">
    <property type="entry name" value="Acyl-CoA_oxidase"/>
    <property type="match status" value="1"/>
</dbReference>
<keyword evidence="7" id="KW-0276">Fatty acid metabolism</keyword>
<proteinExistence type="inferred from homology"/>
<keyword evidence="9" id="KW-0443">Lipid metabolism</keyword>
<keyword evidence="8" id="KW-0560">Oxidoreductase</keyword>
<dbReference type="SUPFAM" id="SSF56645">
    <property type="entry name" value="Acyl-CoA dehydrogenase NM domain-like"/>
    <property type="match status" value="1"/>
</dbReference>
<evidence type="ECO:0000256" key="3">
    <source>
        <dbReference type="ARBA" id="ARBA00006288"/>
    </source>
</evidence>
<protein>
    <recommendedName>
        <fullName evidence="4">acyl-CoA oxidase</fullName>
        <ecNumber evidence="4">1.3.3.6</ecNumber>
    </recommendedName>
</protein>
<dbReference type="InterPro" id="IPR036250">
    <property type="entry name" value="AcylCo_DH-like_C"/>
</dbReference>
<dbReference type="AlphaFoldDB" id="A0A2A9EDX0"/>
<name>A0A2A9EDX0_9MICO</name>
<comment type="caution">
    <text evidence="14">The sequence shown here is derived from an EMBL/GenBank/DDBJ whole genome shotgun (WGS) entry which is preliminary data.</text>
</comment>
<dbReference type="InterPro" id="IPR009100">
    <property type="entry name" value="AcylCoA_DH/oxidase_NM_dom_sf"/>
</dbReference>
<feature type="domain" description="Acyl-CoA dehydrogenase/oxidase N-terminal" evidence="12">
    <location>
        <begin position="78"/>
        <end position="138"/>
    </location>
</feature>
<dbReference type="PANTHER" id="PTHR10909">
    <property type="entry name" value="ELECTRON TRANSPORT OXIDOREDUCTASE"/>
    <property type="match status" value="1"/>
</dbReference>
<evidence type="ECO:0000313" key="14">
    <source>
        <dbReference type="EMBL" id="PFG37128.1"/>
    </source>
</evidence>
<evidence type="ECO:0000259" key="13">
    <source>
        <dbReference type="Pfam" id="PF22924"/>
    </source>
</evidence>
<dbReference type="FunFam" id="1.20.140.10:FF:000010">
    <property type="entry name" value="Acyl-coenzyme A oxidase"/>
    <property type="match status" value="1"/>
</dbReference>
<evidence type="ECO:0000256" key="1">
    <source>
        <dbReference type="ARBA" id="ARBA00001974"/>
    </source>
</evidence>
<organism evidence="14 15">
    <name type="scientific">Flavimobilis soli</name>
    <dbReference type="NCBI Taxonomy" id="442709"/>
    <lineage>
        <taxon>Bacteria</taxon>
        <taxon>Bacillati</taxon>
        <taxon>Actinomycetota</taxon>
        <taxon>Actinomycetes</taxon>
        <taxon>Micrococcales</taxon>
        <taxon>Jonesiaceae</taxon>
        <taxon>Flavimobilis</taxon>
    </lineage>
</organism>
<dbReference type="InterPro" id="IPR037069">
    <property type="entry name" value="AcylCoA_DH/ox_N_sf"/>
</dbReference>
<evidence type="ECO:0000313" key="15">
    <source>
        <dbReference type="Proteomes" id="UP000221394"/>
    </source>
</evidence>
<dbReference type="FunFam" id="2.40.110.10:FF:000005">
    <property type="entry name" value="Acyl-coenzyme A oxidase"/>
    <property type="match status" value="1"/>
</dbReference>
<evidence type="ECO:0000256" key="8">
    <source>
        <dbReference type="ARBA" id="ARBA00023002"/>
    </source>
</evidence>
<evidence type="ECO:0000259" key="11">
    <source>
        <dbReference type="Pfam" id="PF01756"/>
    </source>
</evidence>
<dbReference type="Pfam" id="PF02771">
    <property type="entry name" value="Acyl-CoA_dh_N"/>
    <property type="match status" value="1"/>
</dbReference>
<evidence type="ECO:0000256" key="5">
    <source>
        <dbReference type="ARBA" id="ARBA00022630"/>
    </source>
</evidence>
<dbReference type="GO" id="GO:0005504">
    <property type="term" value="F:fatty acid binding"/>
    <property type="evidence" value="ECO:0007669"/>
    <property type="project" value="TreeGrafter"/>
</dbReference>
<dbReference type="InterPro" id="IPR055060">
    <property type="entry name" value="ACOX_C_alpha1"/>
</dbReference>
<dbReference type="Pfam" id="PF01756">
    <property type="entry name" value="ACOX"/>
    <property type="match status" value="1"/>
</dbReference>
<dbReference type="GO" id="GO:0055088">
    <property type="term" value="P:lipid homeostasis"/>
    <property type="evidence" value="ECO:0007669"/>
    <property type="project" value="TreeGrafter"/>
</dbReference>
<comment type="subcellular location">
    <subcellularLocation>
        <location evidence="2">Peroxisome</location>
    </subcellularLocation>
</comment>
<feature type="domain" description="Acyl-CoA oxidase C-terminal" evidence="11">
    <location>
        <begin position="543"/>
        <end position="652"/>
    </location>
</feature>
<sequence length="687" mass="75144">MTTTVAPSAKDADVEARVDVASLTHQLLGRWGDLRLFARAIVGDPRFQKIEGMSVEEHRERVLNQLKLLVTEAKVLRAFPERLGGADDAGGSLAGFEELVAGDPSMQIKSGVQWGLFASAILHLGTPEQHDRLLPGAMTLDVPGAFAMTEIGHGSDVASVATTATYDEETQEFVIHTPFKAAWKEYLGNAGKHGVAAVVFAQLITKGVNHGVHAFYTPIREKNPDGTAGAFLPGIGGEDDGVKGGLNGIDNGRLHFTNVRVPRENLLARYGSVAPDGTYSSPIESSGRRFFTMLGSLVQGRVSLDGAAVNAQKIGLAIAVRYGNERRQFPGANGEETVLLDYGRHQRRLIPLIARTYAAHFAHDRLLDLFHAVFSGEMDTPESREDLETMAAALKASSTWTALSTLQECREACGGAGFIAENRLTGLRADLDIYVTFEGDNTVLMQLVGKRLLTDYANEFKNIDAGGMARLVVERAADTVLYGTPVARALQTITDQGQRRRAVGHLRGEEAQRSLLADRVETMVEHVAGRLRPASKLPAAEAAALFNQNQHELIEMAKAHAELVQWEAFTKALLDVEDEGTRRVLTWVRDLYGLTVIESNLAWYLMNGRLTGQRARTVSSYIDRLVLRLRPHAQDLVDAFGYGPEHLRASIATGAEKERQDEARAYYRALRAAGDEPVKEKHLTKKR</sequence>
<dbReference type="InterPro" id="IPR002655">
    <property type="entry name" value="Acyl-CoA_oxidase_C"/>
</dbReference>
<dbReference type="EC" id="1.3.3.6" evidence="4"/>
<evidence type="ECO:0000256" key="4">
    <source>
        <dbReference type="ARBA" id="ARBA00012870"/>
    </source>
</evidence>
<feature type="domain" description="Acyl-CoA oxidase C-alpha1" evidence="13">
    <location>
        <begin position="295"/>
        <end position="453"/>
    </location>
</feature>
<comment type="cofactor">
    <cofactor evidence="1">
        <name>FAD</name>
        <dbReference type="ChEBI" id="CHEBI:57692"/>
    </cofactor>
</comment>
<dbReference type="SUPFAM" id="SSF47203">
    <property type="entry name" value="Acyl-CoA dehydrogenase C-terminal domain-like"/>
    <property type="match status" value="2"/>
</dbReference>
<accession>A0A2A9EDX0</accession>
<evidence type="ECO:0000256" key="9">
    <source>
        <dbReference type="ARBA" id="ARBA00023098"/>
    </source>
</evidence>
<dbReference type="InterPro" id="IPR012258">
    <property type="entry name" value="Acyl-CoA_oxidase"/>
</dbReference>
<dbReference type="Proteomes" id="UP000221394">
    <property type="component" value="Unassembled WGS sequence"/>
</dbReference>
<evidence type="ECO:0000256" key="6">
    <source>
        <dbReference type="ARBA" id="ARBA00022827"/>
    </source>
</evidence>
<comment type="similarity">
    <text evidence="3">Belongs to the acyl-CoA oxidase family.</text>
</comment>
<dbReference type="GO" id="GO:0033540">
    <property type="term" value="P:fatty acid beta-oxidation using acyl-CoA oxidase"/>
    <property type="evidence" value="ECO:0007669"/>
    <property type="project" value="TreeGrafter"/>
</dbReference>
<dbReference type="Gene3D" id="1.10.540.10">
    <property type="entry name" value="Acyl-CoA dehydrogenase/oxidase, N-terminal domain"/>
    <property type="match status" value="1"/>
</dbReference>
<dbReference type="OrthoDB" id="1144545at2"/>